<evidence type="ECO:0000313" key="1">
    <source>
        <dbReference type="EMBL" id="CAH1421597.1"/>
    </source>
</evidence>
<comment type="caution">
    <text evidence="1">The sequence shown here is derived from an EMBL/GenBank/DDBJ whole genome shotgun (WGS) entry which is preliminary data.</text>
</comment>
<sequence>MGVVLMFDGQMPVIKVGRMVVRAYSQSARSHAPYNPPSRKSRPRDIVVAFTDPLIGDILFPSPASSNIFAYAYVVKRDLRTKPFETSRFGRPNLLKGKIKSVRFGPDAKYIVVGSMDRNIWLFGFPREKDIAMESGFLKKLKGIKGNHSSGGNRLGKVKVERESKLQAPGFSFEISFIIIGWITAGSPSQFAPPRQTQPPPPTLSITRVLRI</sequence>
<proteinExistence type="predicted"/>
<gene>
    <name evidence="1" type="ORF">LVIROSA_LOCUS8990</name>
</gene>
<dbReference type="AlphaFoldDB" id="A0AAU9M4Y8"/>
<dbReference type="EMBL" id="CAKMRJ010001112">
    <property type="protein sequence ID" value="CAH1421597.1"/>
    <property type="molecule type" value="Genomic_DNA"/>
</dbReference>
<organism evidence="1 2">
    <name type="scientific">Lactuca virosa</name>
    <dbReference type="NCBI Taxonomy" id="75947"/>
    <lineage>
        <taxon>Eukaryota</taxon>
        <taxon>Viridiplantae</taxon>
        <taxon>Streptophyta</taxon>
        <taxon>Embryophyta</taxon>
        <taxon>Tracheophyta</taxon>
        <taxon>Spermatophyta</taxon>
        <taxon>Magnoliopsida</taxon>
        <taxon>eudicotyledons</taxon>
        <taxon>Gunneridae</taxon>
        <taxon>Pentapetalae</taxon>
        <taxon>asterids</taxon>
        <taxon>campanulids</taxon>
        <taxon>Asterales</taxon>
        <taxon>Asteraceae</taxon>
        <taxon>Cichorioideae</taxon>
        <taxon>Cichorieae</taxon>
        <taxon>Lactucinae</taxon>
        <taxon>Lactuca</taxon>
    </lineage>
</organism>
<protein>
    <submittedName>
        <fullName evidence="1">Uncharacterized protein</fullName>
    </submittedName>
</protein>
<keyword evidence="2" id="KW-1185">Reference proteome</keyword>
<reference evidence="1 2" key="1">
    <citation type="submission" date="2022-01" db="EMBL/GenBank/DDBJ databases">
        <authorList>
            <person name="Xiong W."/>
            <person name="Schranz E."/>
        </authorList>
    </citation>
    <scope>NUCLEOTIDE SEQUENCE [LARGE SCALE GENOMIC DNA]</scope>
</reference>
<dbReference type="Proteomes" id="UP001157418">
    <property type="component" value="Unassembled WGS sequence"/>
</dbReference>
<accession>A0AAU9M4Y8</accession>
<name>A0AAU9M4Y8_9ASTR</name>
<dbReference type="SUPFAM" id="SSF82171">
    <property type="entry name" value="DPP6 N-terminal domain-like"/>
    <property type="match status" value="1"/>
</dbReference>
<evidence type="ECO:0000313" key="2">
    <source>
        <dbReference type="Proteomes" id="UP001157418"/>
    </source>
</evidence>